<name>A0A9D1V4H3_9FIRM</name>
<evidence type="ECO:0000313" key="1">
    <source>
        <dbReference type="EMBL" id="HIX05902.1"/>
    </source>
</evidence>
<accession>A0A9D1V4H3</accession>
<dbReference type="AlphaFoldDB" id="A0A9D1V4H3"/>
<proteinExistence type="predicted"/>
<evidence type="ECO:0000313" key="2">
    <source>
        <dbReference type="Proteomes" id="UP000824193"/>
    </source>
</evidence>
<dbReference type="Proteomes" id="UP000824193">
    <property type="component" value="Unassembled WGS sequence"/>
</dbReference>
<reference evidence="1" key="2">
    <citation type="submission" date="2021-04" db="EMBL/GenBank/DDBJ databases">
        <authorList>
            <person name="Gilroy R."/>
        </authorList>
    </citation>
    <scope>NUCLEOTIDE SEQUENCE</scope>
    <source>
        <strain evidence="1">2239</strain>
    </source>
</reference>
<organism evidence="1 2">
    <name type="scientific">Candidatus Allofournierella pullicola</name>
    <dbReference type="NCBI Taxonomy" id="2838596"/>
    <lineage>
        <taxon>Bacteria</taxon>
        <taxon>Bacillati</taxon>
        <taxon>Bacillota</taxon>
        <taxon>Clostridia</taxon>
        <taxon>Eubacteriales</taxon>
        <taxon>Oscillospiraceae</taxon>
        <taxon>Allofournierella</taxon>
    </lineage>
</organism>
<sequence length="202" mass="22272">MTWKEVKLATLQKMFSAEGLTVNEADDSVSEYINAMPQAANEGLQLLCTAGKYLRRCHEFEAGAEGETRTVDLAVAVPDLYRVEQLELYAFDETGAPVPVRGAKLVAGRYLVLTGQPGGPLALYYNAWPQPVTHATPDDEELPLDPEVAVLLPLYMASQLYKDDDITLATMYRNEFEVAFSLLQRADSGEVGGEFTCATGWW</sequence>
<comment type="caution">
    <text evidence="1">The sequence shown here is derived from an EMBL/GenBank/DDBJ whole genome shotgun (WGS) entry which is preliminary data.</text>
</comment>
<gene>
    <name evidence="1" type="ORF">H9865_07365</name>
</gene>
<protein>
    <submittedName>
        <fullName evidence="1">Uncharacterized protein</fullName>
    </submittedName>
</protein>
<reference evidence="1" key="1">
    <citation type="journal article" date="2021" name="PeerJ">
        <title>Extensive microbial diversity within the chicken gut microbiome revealed by metagenomics and culture.</title>
        <authorList>
            <person name="Gilroy R."/>
            <person name="Ravi A."/>
            <person name="Getino M."/>
            <person name="Pursley I."/>
            <person name="Horton D.L."/>
            <person name="Alikhan N.F."/>
            <person name="Baker D."/>
            <person name="Gharbi K."/>
            <person name="Hall N."/>
            <person name="Watson M."/>
            <person name="Adriaenssens E.M."/>
            <person name="Foster-Nyarko E."/>
            <person name="Jarju S."/>
            <person name="Secka A."/>
            <person name="Antonio M."/>
            <person name="Oren A."/>
            <person name="Chaudhuri R.R."/>
            <person name="La Ragione R."/>
            <person name="Hildebrand F."/>
            <person name="Pallen M.J."/>
        </authorList>
    </citation>
    <scope>NUCLEOTIDE SEQUENCE</scope>
    <source>
        <strain evidence="1">2239</strain>
    </source>
</reference>
<dbReference type="EMBL" id="DXFW01000020">
    <property type="protein sequence ID" value="HIX05902.1"/>
    <property type="molecule type" value="Genomic_DNA"/>
</dbReference>